<protein>
    <recommendedName>
        <fullName evidence="9">Nucleoporin NUP188</fullName>
    </recommendedName>
</protein>
<dbReference type="InterPro" id="IPR041634">
    <property type="entry name" value="Nup188_C"/>
</dbReference>
<reference evidence="13" key="1">
    <citation type="submission" date="2022-10" db="EMBL/GenBank/DDBJ databases">
        <title>Culturing micro-colonial fungi from biological soil crusts in the Mojave desert and describing Neophaeococcomyces mojavensis, and introducing the new genera and species Taxawa tesnikishii.</title>
        <authorList>
            <person name="Kurbessoian T."/>
            <person name="Stajich J.E."/>
        </authorList>
    </citation>
    <scope>NUCLEOTIDE SEQUENCE</scope>
    <source>
        <strain evidence="13">TK_41</strain>
    </source>
</reference>
<dbReference type="InterPro" id="IPR044840">
    <property type="entry name" value="Nup188"/>
</dbReference>
<keyword evidence="4" id="KW-0653">Protein transport</keyword>
<organism evidence="13 14">
    <name type="scientific">Cladophialophora chaetospira</name>
    <dbReference type="NCBI Taxonomy" id="386627"/>
    <lineage>
        <taxon>Eukaryota</taxon>
        <taxon>Fungi</taxon>
        <taxon>Dikarya</taxon>
        <taxon>Ascomycota</taxon>
        <taxon>Pezizomycotina</taxon>
        <taxon>Eurotiomycetes</taxon>
        <taxon>Chaetothyriomycetidae</taxon>
        <taxon>Chaetothyriales</taxon>
        <taxon>Herpotrichiellaceae</taxon>
        <taxon>Cladophialophora</taxon>
    </lineage>
</organism>
<dbReference type="Pfam" id="PF21093">
    <property type="entry name" value="Nup188_N-subdom_III"/>
    <property type="match status" value="1"/>
</dbReference>
<comment type="caution">
    <text evidence="13">The sequence shown here is derived from an EMBL/GenBank/DDBJ whole genome shotgun (WGS) entry which is preliminary data.</text>
</comment>
<evidence type="ECO:0000256" key="9">
    <source>
        <dbReference type="ARBA" id="ARBA00040174"/>
    </source>
</evidence>
<evidence type="ECO:0000256" key="2">
    <source>
        <dbReference type="ARBA" id="ARBA00022448"/>
    </source>
</evidence>
<evidence type="ECO:0000256" key="8">
    <source>
        <dbReference type="ARBA" id="ARBA00038387"/>
    </source>
</evidence>
<evidence type="ECO:0000259" key="11">
    <source>
        <dbReference type="Pfam" id="PF18378"/>
    </source>
</evidence>
<dbReference type="GO" id="GO:0006405">
    <property type="term" value="P:RNA export from nucleus"/>
    <property type="evidence" value="ECO:0007669"/>
    <property type="project" value="TreeGrafter"/>
</dbReference>
<keyword evidence="14" id="KW-1185">Reference proteome</keyword>
<dbReference type="GO" id="GO:0017056">
    <property type="term" value="F:structural constituent of nuclear pore"/>
    <property type="evidence" value="ECO:0007669"/>
    <property type="project" value="InterPro"/>
</dbReference>
<proteinExistence type="inferred from homology"/>
<gene>
    <name evidence="13" type="ORF">H2200_013508</name>
</gene>
<dbReference type="InterPro" id="IPR048883">
    <property type="entry name" value="Nup188_N-subdom_III"/>
</dbReference>
<accession>A0AA38TYW8</accession>
<evidence type="ECO:0000259" key="12">
    <source>
        <dbReference type="Pfam" id="PF21093"/>
    </source>
</evidence>
<evidence type="ECO:0000256" key="1">
    <source>
        <dbReference type="ARBA" id="ARBA00004567"/>
    </source>
</evidence>
<dbReference type="EMBL" id="JAPDRK010000030">
    <property type="protein sequence ID" value="KAJ9601949.1"/>
    <property type="molecule type" value="Genomic_DNA"/>
</dbReference>
<comment type="subcellular location">
    <subcellularLocation>
        <location evidence="1">Nucleus</location>
        <location evidence="1">Nuclear pore complex</location>
    </subcellularLocation>
</comment>
<evidence type="ECO:0000259" key="10">
    <source>
        <dbReference type="Pfam" id="PF10487"/>
    </source>
</evidence>
<keyword evidence="5" id="KW-0811">Translocation</keyword>
<evidence type="ECO:0000256" key="4">
    <source>
        <dbReference type="ARBA" id="ARBA00022927"/>
    </source>
</evidence>
<keyword evidence="6" id="KW-0906">Nuclear pore complex</keyword>
<evidence type="ECO:0000256" key="5">
    <source>
        <dbReference type="ARBA" id="ARBA00023010"/>
    </source>
</evidence>
<keyword evidence="7" id="KW-0539">Nucleus</keyword>
<feature type="domain" description="Nucleoporin Nup188 N-terminal subdomain III" evidence="12">
    <location>
        <begin position="679"/>
        <end position="1131"/>
    </location>
</feature>
<dbReference type="PANTHER" id="PTHR31431:SF1">
    <property type="entry name" value="NUCLEOPORIN NUP188"/>
    <property type="match status" value="1"/>
</dbReference>
<evidence type="ECO:0000256" key="7">
    <source>
        <dbReference type="ARBA" id="ARBA00023242"/>
    </source>
</evidence>
<dbReference type="GO" id="GO:0051028">
    <property type="term" value="P:mRNA transport"/>
    <property type="evidence" value="ECO:0007669"/>
    <property type="project" value="UniProtKB-KW"/>
</dbReference>
<feature type="domain" description="Nucleoporin Nup188 N-terminal" evidence="10">
    <location>
        <begin position="263"/>
        <end position="430"/>
    </location>
</feature>
<dbReference type="InterPro" id="IPR018864">
    <property type="entry name" value="Nucleoporin_Nup188_N"/>
</dbReference>
<dbReference type="GO" id="GO:0044611">
    <property type="term" value="C:nuclear pore inner ring"/>
    <property type="evidence" value="ECO:0007669"/>
    <property type="project" value="TreeGrafter"/>
</dbReference>
<dbReference type="GO" id="GO:0006606">
    <property type="term" value="P:protein import into nucleus"/>
    <property type="evidence" value="ECO:0007669"/>
    <property type="project" value="TreeGrafter"/>
</dbReference>
<dbReference type="Pfam" id="PF18378">
    <property type="entry name" value="Nup188_C"/>
    <property type="match status" value="1"/>
</dbReference>
<evidence type="ECO:0000256" key="3">
    <source>
        <dbReference type="ARBA" id="ARBA00022816"/>
    </source>
</evidence>
<evidence type="ECO:0000313" key="14">
    <source>
        <dbReference type="Proteomes" id="UP001172673"/>
    </source>
</evidence>
<dbReference type="Gene3D" id="1.25.10.70">
    <property type="match status" value="1"/>
</dbReference>
<sequence>MADESPSPNYFPDVAKCLSGEEVVRSWDDLFEALFSRNHTSARTASSLLSEDPPTRILQPKFPHFPPPNASSKTAFDSAFSALPAPSDRLYNPDDLKEDALWLSKQLNLNEQEALRLALLEWEYRSESRLRLGYSEAEVASLKEALGSDYVDRHLQAKGALPARDDATFTSRNSRRARSVRLYLHQQVLVLRLGKDLTDVYLRSKGEGPEIPGPCWDLAAHLRAAGRYHLNEDVADGIKRIQVLLQSLESGPSWDVEEPELGLLKDARDTATLQMIGYILETLLLAVASSEEKPSSESVRFWFQFMSSVAFFASFTSEVDAQAMAIQKIQSTAALVSLTILNVRLATEALRDAVSGDQSVEAGSYPEYFLDLESVAQIHEMLSEAASAGNVHAGPAILAWALIIHGIKHSAFSSKEKRESQQVQRSLDGVSTFDAATGRRTSSSTGSQTSIFEDLSDAIITHGANDDPSTLLLDAALDQCNIASYIAFLCDSSHDLRTQLSIFTVQALQQVVGAGQLFLGYTPELVASQLALLTTNRTSKSKKRLVDPAKEFLEDAELREGFYDTAAARFPYECLPFLQFCRTLARVPVFSTEGIQFVEYRLRNMTSFTQAAVNGVKFSTTREDEHGSFVALDKSVNLLDMSQNQLLTYTGQERDATSIIAAQTVGELISNPDAGSPVVIRWQHEFSGLAYLGQLLELHYMGLLATSLSPSEDLEGVVSEVLGLLTTLLSTILNDHTFQLSAIERLEHCFSILAEVGSKLISEADVVTYVFDILEQELQSFRRRTVSGFDCRILTSCLDFMVVLTKTRPQLIWSNLGRTSLLVPQSASSPILAIVSGAEAPLRSFNFLESCTKLYESLIDLALRSKPYNNATNTGLPAKSTISAAGRIQSPMLTTATEIMYSMFQGISDWPFEDPQQQLRISTNITDSFSKVIRYAYGVGLSLESPSIITAPFAAAATYLTSAFRASALDDVRSDPIARSLFAISSADYSFLLGDQSVLSENVDFERQACSVLSLATLLVRYSHARNLPLSSLEKHIFDMVPALVRTLHLGSPLHSPCLKLLRSTMVYVEHHIPSSLLGQLGSASSIDLLNLLRHIDANSGASEERAEVWNLLSQLVKDSQHWLAMVILTGSAPDSSNRTRPENKLAKCVHGKNFLEIAMDDLKEIDGLPRTLTIAMLDFVLQAQQNWSWVTKDLSSSNDFFTRIVQFVTSLRPNDSEGKGLANQNMIAAYVTDITTTHLHHAKVSRESNILKTYIPLIHWLASNAAKVDSYNTSLHANLRRNFSGKYTGLSPSDIKSTEFREHHFGPKFYYDLEFGDKLFEGDSSWHGIAGKSSNQSFSAEFGRANANLSVVESELALLSSLQRLCIDHCKFFVQDREVQRAMARIIRHSLQANAQAYPGEALFDSLFQTRADLSMALLCELVACRAKGSEFVELLNYAWTAARFRSGSYEQAIVNNDLVYWRTILSNLLMTVHFHVNKKQKATTIPGSTMAVFTLDPQNPTILEITSSVVAEGFRSIVVALQDQKEKGVKTDAEDETDLVGLRHVSLLLTLMQAVLRLPSLPQFAAELSERLSSSGIISSCLVLYSWSHLLNGSGMDKQPRYADYCIQLLASISSLPSVAEELAVEGVLNRMLSAKTTEALQRVPGGASHTDNRPDCAFLYRIWVSGMLPLCLNLLHAVGGAIAPEISAFLNQFPDQLVRASTSLMPTPSTKAGTSVLSLSVASEAATLALLSYGLASYRDAGASAAVDPTTIMPLIGYDEHRKAIVEDLRDLVAMKQDARRKITVATDEKDLSWQSPEDGDKLDAKIVKELKMAIVALSRDEDDDEK</sequence>
<dbReference type="Proteomes" id="UP001172673">
    <property type="component" value="Unassembled WGS sequence"/>
</dbReference>
<keyword evidence="3" id="KW-0509">mRNA transport</keyword>
<feature type="domain" description="Nuclear pore protein Nup188 C-terminal" evidence="11">
    <location>
        <begin position="1436"/>
        <end position="1817"/>
    </location>
</feature>
<dbReference type="Pfam" id="PF10487">
    <property type="entry name" value="Nup188_N"/>
    <property type="match status" value="1"/>
</dbReference>
<comment type="similarity">
    <text evidence="8">Belongs to the Nup188 family.</text>
</comment>
<keyword evidence="2" id="KW-0813">Transport</keyword>
<evidence type="ECO:0000313" key="13">
    <source>
        <dbReference type="EMBL" id="KAJ9601949.1"/>
    </source>
</evidence>
<name>A0AA38TYW8_9EURO</name>
<dbReference type="PANTHER" id="PTHR31431">
    <property type="entry name" value="NUCLEOPORIN NUP188 HOMOLOG"/>
    <property type="match status" value="1"/>
</dbReference>
<evidence type="ECO:0000256" key="6">
    <source>
        <dbReference type="ARBA" id="ARBA00023132"/>
    </source>
</evidence>